<feature type="transmembrane region" description="Helical" evidence="1">
    <location>
        <begin position="104"/>
        <end position="125"/>
    </location>
</feature>
<dbReference type="EMBL" id="FOXH01000003">
    <property type="protein sequence ID" value="SFP42833.1"/>
    <property type="molecule type" value="Genomic_DNA"/>
</dbReference>
<evidence type="ECO:0000313" key="3">
    <source>
        <dbReference type="Proteomes" id="UP000199306"/>
    </source>
</evidence>
<keyword evidence="1" id="KW-1133">Transmembrane helix</keyword>
<organism evidence="2 3">
    <name type="scientific">Pseudarcicella hirudinis</name>
    <dbReference type="NCBI Taxonomy" id="1079859"/>
    <lineage>
        <taxon>Bacteria</taxon>
        <taxon>Pseudomonadati</taxon>
        <taxon>Bacteroidota</taxon>
        <taxon>Cytophagia</taxon>
        <taxon>Cytophagales</taxon>
        <taxon>Flectobacillaceae</taxon>
        <taxon>Pseudarcicella</taxon>
    </lineage>
</organism>
<feature type="transmembrane region" description="Helical" evidence="1">
    <location>
        <begin position="132"/>
        <end position="152"/>
    </location>
</feature>
<evidence type="ECO:0008006" key="4">
    <source>
        <dbReference type="Google" id="ProtNLM"/>
    </source>
</evidence>
<feature type="transmembrane region" description="Helical" evidence="1">
    <location>
        <begin position="212"/>
        <end position="234"/>
    </location>
</feature>
<dbReference type="OrthoDB" id="182994at2"/>
<keyword evidence="3" id="KW-1185">Reference proteome</keyword>
<feature type="transmembrane region" description="Helical" evidence="1">
    <location>
        <begin position="80"/>
        <end position="98"/>
    </location>
</feature>
<feature type="transmembrane region" description="Helical" evidence="1">
    <location>
        <begin position="351"/>
        <end position="370"/>
    </location>
</feature>
<sequence length="416" mass="46540">MLKNSKVLLSAYCIFAAFTTYFCMFAFRKPFTSATFEGLILWGIDYKIVLIIAQVLGYGVAKGIGIKVISEVKPENRAKMILAFIGMAELSLILFALTPAPYNFVFLFFNGLPLGMIFGLVLGFLEGRQITEILGAGLCVSFIVASGAVKSVGKLLLGWGISEFWMPALTGLLFLPLLFFSVWMLKQIPPPTKEDQAERSLRQPMSAADRKAFFNNHALGLIALISVYVLVTILRDIRDNFAVEIWKELHITNAGIFTVSETWVGLGITVLTGILFVFKDNKLAFWINHIFIGFGVLTIAGVTYLFNQHMISSFSWMIIMGLGIFMAYVPYNCMLFERLIAVTRQKSNIGFLLSIADFSAYIGSVIVLFYKNFGTATISWLSFIKYLAYIIPGFAILFLLISFGYFRQKLSNTEKT</sequence>
<proteinExistence type="predicted"/>
<dbReference type="AlphaFoldDB" id="A0A1I5Q984"/>
<dbReference type="InterPro" id="IPR036259">
    <property type="entry name" value="MFS_trans_sf"/>
</dbReference>
<gene>
    <name evidence="2" type="ORF">SAMN04515674_10379</name>
</gene>
<dbReference type="Proteomes" id="UP000199306">
    <property type="component" value="Unassembled WGS sequence"/>
</dbReference>
<feature type="transmembrane region" description="Helical" evidence="1">
    <location>
        <begin position="254"/>
        <end position="278"/>
    </location>
</feature>
<dbReference type="STRING" id="1079859.SAMN04515674_10379"/>
<accession>A0A1I5Q984</accession>
<feature type="transmembrane region" description="Helical" evidence="1">
    <location>
        <begin position="313"/>
        <end position="331"/>
    </location>
</feature>
<feature type="transmembrane region" description="Helical" evidence="1">
    <location>
        <begin position="164"/>
        <end position="185"/>
    </location>
</feature>
<evidence type="ECO:0000313" key="2">
    <source>
        <dbReference type="EMBL" id="SFP42833.1"/>
    </source>
</evidence>
<feature type="transmembrane region" description="Helical" evidence="1">
    <location>
        <begin position="39"/>
        <end position="60"/>
    </location>
</feature>
<feature type="transmembrane region" description="Helical" evidence="1">
    <location>
        <begin position="285"/>
        <end position="307"/>
    </location>
</feature>
<protein>
    <recommendedName>
        <fullName evidence="4">MFS transporter</fullName>
    </recommendedName>
</protein>
<dbReference type="SUPFAM" id="SSF103473">
    <property type="entry name" value="MFS general substrate transporter"/>
    <property type="match status" value="1"/>
</dbReference>
<reference evidence="2 3" key="1">
    <citation type="submission" date="2016-10" db="EMBL/GenBank/DDBJ databases">
        <authorList>
            <person name="de Groot N.N."/>
        </authorList>
    </citation>
    <scope>NUCLEOTIDE SEQUENCE [LARGE SCALE GENOMIC DNA]</scope>
    <source>
        <strain evidence="3">E92,LMG 26720,CCM 7988</strain>
    </source>
</reference>
<dbReference type="Pfam" id="PF18943">
    <property type="entry name" value="DUF5690"/>
    <property type="match status" value="1"/>
</dbReference>
<name>A0A1I5Q984_9BACT</name>
<evidence type="ECO:0000256" key="1">
    <source>
        <dbReference type="SAM" id="Phobius"/>
    </source>
</evidence>
<dbReference type="InterPro" id="IPR043745">
    <property type="entry name" value="DUF5690"/>
</dbReference>
<dbReference type="RefSeq" id="WP_092013907.1">
    <property type="nucleotide sequence ID" value="NZ_FOXH01000003.1"/>
</dbReference>
<feature type="transmembrane region" description="Helical" evidence="1">
    <location>
        <begin position="7"/>
        <end position="27"/>
    </location>
</feature>
<feature type="transmembrane region" description="Helical" evidence="1">
    <location>
        <begin position="386"/>
        <end position="406"/>
    </location>
</feature>
<keyword evidence="1" id="KW-0472">Membrane</keyword>
<keyword evidence="1" id="KW-0812">Transmembrane</keyword>